<evidence type="ECO:0000256" key="6">
    <source>
        <dbReference type="ARBA" id="ARBA00023235"/>
    </source>
</evidence>
<dbReference type="EC" id="5.3.1.8" evidence="3 7"/>
<comment type="catalytic activity">
    <reaction evidence="1 7">
        <text>D-mannose 6-phosphate = D-fructose 6-phosphate</text>
        <dbReference type="Rhea" id="RHEA:12356"/>
        <dbReference type="ChEBI" id="CHEBI:58735"/>
        <dbReference type="ChEBI" id="CHEBI:61527"/>
        <dbReference type="EC" id="5.3.1.8"/>
    </reaction>
</comment>
<dbReference type="EMBL" id="AZDA01000140">
    <property type="protein sequence ID" value="KRK32613.1"/>
    <property type="molecule type" value="Genomic_DNA"/>
</dbReference>
<name>A0A0R1GEU2_9LACO</name>
<comment type="caution">
    <text evidence="12">The sequence shown here is derived from an EMBL/GenBank/DDBJ whole genome shotgun (WGS) entry which is preliminary data.</text>
</comment>
<keyword evidence="6 7" id="KW-0413">Isomerase</keyword>
<proteinExistence type="inferred from homology"/>
<feature type="domain" description="Mannose-6-phosphate isomerase cupin" evidence="11">
    <location>
        <begin position="257"/>
        <end position="335"/>
    </location>
</feature>
<dbReference type="InterPro" id="IPR001250">
    <property type="entry name" value="Man6P_Isoase-1"/>
</dbReference>
<feature type="binding site" evidence="8">
    <location>
        <position position="191"/>
    </location>
    <ligand>
        <name>Zn(2+)</name>
        <dbReference type="ChEBI" id="CHEBI:29105"/>
    </ligand>
</feature>
<feature type="binding site" evidence="8">
    <location>
        <position position="134"/>
    </location>
    <ligand>
        <name>Zn(2+)</name>
        <dbReference type="ChEBI" id="CHEBI:29105"/>
    </ligand>
</feature>
<evidence type="ECO:0000259" key="11">
    <source>
        <dbReference type="Pfam" id="PF21621"/>
    </source>
</evidence>
<protein>
    <recommendedName>
        <fullName evidence="3 7">Mannose-6-phosphate isomerase</fullName>
        <ecNumber evidence="3 7">5.3.1.8</ecNumber>
    </recommendedName>
</protein>
<evidence type="ECO:0000256" key="7">
    <source>
        <dbReference type="PIRNR" id="PIRNR036894"/>
    </source>
</evidence>
<evidence type="ECO:0000256" key="1">
    <source>
        <dbReference type="ARBA" id="ARBA00000757"/>
    </source>
</evidence>
<evidence type="ECO:0000256" key="5">
    <source>
        <dbReference type="ARBA" id="ARBA00022833"/>
    </source>
</evidence>
<dbReference type="SUPFAM" id="SSF51182">
    <property type="entry name" value="RmlC-like cupins"/>
    <property type="match status" value="1"/>
</dbReference>
<evidence type="ECO:0000256" key="9">
    <source>
        <dbReference type="PIRSR" id="PIRSR036894-2"/>
    </source>
</evidence>
<dbReference type="PANTHER" id="PTHR42742">
    <property type="entry name" value="TRANSCRIPTIONAL REPRESSOR MPRA"/>
    <property type="match status" value="1"/>
</dbReference>
<dbReference type="NCBIfam" id="TIGR00218">
    <property type="entry name" value="manA"/>
    <property type="match status" value="1"/>
</dbReference>
<comment type="cofactor">
    <cofactor evidence="8">
        <name>Zn(2+)</name>
        <dbReference type="ChEBI" id="CHEBI:29105"/>
    </cofactor>
    <text evidence="8">Binds 1 zinc ion per subunit.</text>
</comment>
<evidence type="ECO:0000256" key="3">
    <source>
        <dbReference type="ARBA" id="ARBA00011956"/>
    </source>
</evidence>
<evidence type="ECO:0000256" key="8">
    <source>
        <dbReference type="PIRSR" id="PIRSR036894-1"/>
    </source>
</evidence>
<dbReference type="Gene3D" id="2.60.120.10">
    <property type="entry name" value="Jelly Rolls"/>
    <property type="match status" value="2"/>
</dbReference>
<dbReference type="GO" id="GO:0004476">
    <property type="term" value="F:mannose-6-phosphate isomerase activity"/>
    <property type="evidence" value="ECO:0007669"/>
    <property type="project" value="UniProtKB-UniRule"/>
</dbReference>
<dbReference type="GO" id="GO:0005975">
    <property type="term" value="P:carbohydrate metabolic process"/>
    <property type="evidence" value="ECO:0007669"/>
    <property type="project" value="UniProtKB-UniRule"/>
</dbReference>
<keyword evidence="4 7" id="KW-0479">Metal-binding</keyword>
<keyword evidence="5 7" id="KW-0862">Zinc</keyword>
<dbReference type="PIRSF" id="PIRSF036894">
    <property type="entry name" value="PMI_Firm_short"/>
    <property type="match status" value="1"/>
</dbReference>
<dbReference type="InterPro" id="IPR046457">
    <property type="entry name" value="PMI_typeI_cat"/>
</dbReference>
<evidence type="ECO:0000313" key="13">
    <source>
        <dbReference type="Proteomes" id="UP000051461"/>
    </source>
</evidence>
<dbReference type="AlphaFoldDB" id="A0A0R1GEU2"/>
<dbReference type="InterPro" id="IPR011051">
    <property type="entry name" value="RmlC_Cupin_sf"/>
</dbReference>
<dbReference type="InterPro" id="IPR049071">
    <property type="entry name" value="MPI_cupin_dom"/>
</dbReference>
<evidence type="ECO:0000256" key="4">
    <source>
        <dbReference type="ARBA" id="ARBA00022723"/>
    </source>
</evidence>
<comment type="similarity">
    <text evidence="2 7">Belongs to the mannose-6-phosphate isomerase type 1 family.</text>
</comment>
<dbReference type="InterPro" id="IPR051804">
    <property type="entry name" value="Carb_Metab_Reg_Kinase/Isom"/>
</dbReference>
<dbReference type="GO" id="GO:0008270">
    <property type="term" value="F:zinc ion binding"/>
    <property type="evidence" value="ECO:0007669"/>
    <property type="project" value="UniProtKB-UniRule"/>
</dbReference>
<dbReference type="STRING" id="1423726.FC07_GL002043"/>
<dbReference type="InterPro" id="IPR014710">
    <property type="entry name" value="RmlC-like_jellyroll"/>
</dbReference>
<dbReference type="CDD" id="cd07010">
    <property type="entry name" value="cupin_PMI_type_I_N_bac"/>
    <property type="match status" value="1"/>
</dbReference>
<dbReference type="InterPro" id="IPR014628">
    <property type="entry name" value="Man6P_isomerase_Firm_short"/>
</dbReference>
<dbReference type="PATRIC" id="fig|1423726.3.peg.2120"/>
<organism evidence="12 13">
    <name type="scientific">Loigolactobacillus bifermentans DSM 20003</name>
    <dbReference type="NCBI Taxonomy" id="1423726"/>
    <lineage>
        <taxon>Bacteria</taxon>
        <taxon>Bacillati</taxon>
        <taxon>Bacillota</taxon>
        <taxon>Bacilli</taxon>
        <taxon>Lactobacillales</taxon>
        <taxon>Lactobacillaceae</taxon>
        <taxon>Loigolactobacillus</taxon>
    </lineage>
</organism>
<reference evidence="12 13" key="1">
    <citation type="journal article" date="2015" name="Genome Announc.">
        <title>Expanding the biotechnology potential of lactobacilli through comparative genomics of 213 strains and associated genera.</title>
        <authorList>
            <person name="Sun Z."/>
            <person name="Harris H.M."/>
            <person name="McCann A."/>
            <person name="Guo C."/>
            <person name="Argimon S."/>
            <person name="Zhang W."/>
            <person name="Yang X."/>
            <person name="Jeffery I.B."/>
            <person name="Cooney J.C."/>
            <person name="Kagawa T.F."/>
            <person name="Liu W."/>
            <person name="Song Y."/>
            <person name="Salvetti E."/>
            <person name="Wrobel A."/>
            <person name="Rasinkangas P."/>
            <person name="Parkhill J."/>
            <person name="Rea M.C."/>
            <person name="O'Sullivan O."/>
            <person name="Ritari J."/>
            <person name="Douillard F.P."/>
            <person name="Paul Ross R."/>
            <person name="Yang R."/>
            <person name="Briner A.E."/>
            <person name="Felis G.E."/>
            <person name="de Vos W.M."/>
            <person name="Barrangou R."/>
            <person name="Klaenhammer T.R."/>
            <person name="Caufield P.W."/>
            <person name="Cui Y."/>
            <person name="Zhang H."/>
            <person name="O'Toole P.W."/>
        </authorList>
    </citation>
    <scope>NUCLEOTIDE SEQUENCE [LARGE SCALE GENOMIC DNA]</scope>
    <source>
        <strain evidence="12 13">DSM 20003</strain>
    </source>
</reference>
<dbReference type="Pfam" id="PF20511">
    <property type="entry name" value="PMI_typeI_cat"/>
    <property type="match status" value="1"/>
</dbReference>
<dbReference type="PANTHER" id="PTHR42742:SF3">
    <property type="entry name" value="FRUCTOKINASE"/>
    <property type="match status" value="1"/>
</dbReference>
<feature type="active site" evidence="9">
    <location>
        <position position="211"/>
    </location>
</feature>
<sequence>MSGPDHYGKLKATINDEVILLAEPFFLQPYFQEKIWGGKKLKTDFGYDIPSDLTGECWAISAHPHGPSTVINGPYAGLTLDQVWAQHRDVFGNAQGAVFPLLTKILDAEADLSVQVHPDDAYAAAHEHELGKTECWYIISAEPGAELVYGHKAQTRAELKQLIEAGDWQDLFEHVPVKAGEFYYVPSGTIHALGKGIMALETQQSSDTTYRLYDYDRVDAKSGQKRELHLQQSIDVTTVPFKMPTLDIQTDAQAGATITTYIKAPYFSVYQWRVTQSLTLNRTTAPYTLVSVLDGNGMITVDGTDYPIQRGQHFFLPFDVKSWTLQGDLQLIASEPGPKA</sequence>
<feature type="domain" description="Phosphomannose isomerase type I catalytic" evidence="10">
    <location>
        <begin position="27"/>
        <end position="125"/>
    </location>
</feature>
<feature type="binding site" evidence="8">
    <location>
        <position position="117"/>
    </location>
    <ligand>
        <name>Zn(2+)</name>
        <dbReference type="ChEBI" id="CHEBI:29105"/>
    </ligand>
</feature>
<evidence type="ECO:0000313" key="12">
    <source>
        <dbReference type="EMBL" id="KRK32613.1"/>
    </source>
</evidence>
<accession>A0A0R1GEU2</accession>
<keyword evidence="13" id="KW-1185">Reference proteome</keyword>
<evidence type="ECO:0000256" key="2">
    <source>
        <dbReference type="ARBA" id="ARBA00010772"/>
    </source>
</evidence>
<gene>
    <name evidence="12" type="ORF">FC07_GL002043</name>
</gene>
<dbReference type="Pfam" id="PF21621">
    <property type="entry name" value="MPI_cupin_dom"/>
    <property type="match status" value="1"/>
</dbReference>
<dbReference type="Proteomes" id="UP000051461">
    <property type="component" value="Unassembled WGS sequence"/>
</dbReference>
<evidence type="ECO:0000259" key="10">
    <source>
        <dbReference type="Pfam" id="PF20511"/>
    </source>
</evidence>